<dbReference type="STRING" id="1754190.A0A1Y2ADC9"/>
<dbReference type="EMBL" id="MCOG01000287">
    <property type="protein sequence ID" value="ORY20531.1"/>
    <property type="molecule type" value="Genomic_DNA"/>
</dbReference>
<dbReference type="InterPro" id="IPR036770">
    <property type="entry name" value="Ankyrin_rpt-contain_sf"/>
</dbReference>
<dbReference type="PROSITE" id="PS50088">
    <property type="entry name" value="ANK_REPEAT"/>
    <property type="match status" value="1"/>
</dbReference>
<keyword evidence="5" id="KW-1185">Reference proteome</keyword>
<evidence type="ECO:0000313" key="4">
    <source>
        <dbReference type="EMBL" id="ORY20531.1"/>
    </source>
</evidence>
<feature type="repeat" description="ANK" evidence="3">
    <location>
        <begin position="64"/>
        <end position="96"/>
    </location>
</feature>
<proteinExistence type="predicted"/>
<dbReference type="Proteomes" id="UP000193920">
    <property type="component" value="Unassembled WGS sequence"/>
</dbReference>
<dbReference type="Gene3D" id="1.25.40.20">
    <property type="entry name" value="Ankyrin repeat-containing domain"/>
    <property type="match status" value="1"/>
</dbReference>
<reference evidence="4 5" key="1">
    <citation type="submission" date="2016-08" db="EMBL/GenBank/DDBJ databases">
        <title>A Parts List for Fungal Cellulosomes Revealed by Comparative Genomics.</title>
        <authorList>
            <consortium name="DOE Joint Genome Institute"/>
            <person name="Haitjema C.H."/>
            <person name="Gilmore S.P."/>
            <person name="Henske J.K."/>
            <person name="Solomon K.V."/>
            <person name="De Groot R."/>
            <person name="Kuo A."/>
            <person name="Mondo S.J."/>
            <person name="Salamov A.A."/>
            <person name="Labutti K."/>
            <person name="Zhao Z."/>
            <person name="Chiniquy J."/>
            <person name="Barry K."/>
            <person name="Brewer H.M."/>
            <person name="Purvine S.O."/>
            <person name="Wright A.T."/>
            <person name="Boxma B."/>
            <person name="Van Alen T."/>
            <person name="Hackstein J.H."/>
            <person name="Baker S.E."/>
            <person name="Grigoriev I.V."/>
            <person name="O'Malley M.A."/>
        </authorList>
    </citation>
    <scope>NUCLEOTIDE SEQUENCE [LARGE SCALE GENOMIC DNA]</scope>
    <source>
        <strain evidence="4 5">G1</strain>
    </source>
</reference>
<sequence>TALIKAFETGNKDALKWLLTMKMNPMVQDEDGKTALMVAAECGKRKYVQKNIDNLDLIKLTDNRGENFLFYALLINNTGAVNTLLDHGIDVNCKDEKGNTALHYAVEI</sequence>
<keyword evidence="1" id="KW-0677">Repeat</keyword>
<organism evidence="4 5">
    <name type="scientific">Neocallimastix californiae</name>
    <dbReference type="NCBI Taxonomy" id="1754190"/>
    <lineage>
        <taxon>Eukaryota</taxon>
        <taxon>Fungi</taxon>
        <taxon>Fungi incertae sedis</taxon>
        <taxon>Chytridiomycota</taxon>
        <taxon>Chytridiomycota incertae sedis</taxon>
        <taxon>Neocallimastigomycetes</taxon>
        <taxon>Neocallimastigales</taxon>
        <taxon>Neocallimastigaceae</taxon>
        <taxon>Neocallimastix</taxon>
    </lineage>
</organism>
<dbReference type="PANTHER" id="PTHR24198:SF165">
    <property type="entry name" value="ANKYRIN REPEAT-CONTAINING PROTEIN-RELATED"/>
    <property type="match status" value="1"/>
</dbReference>
<dbReference type="OrthoDB" id="341259at2759"/>
<feature type="non-terminal residue" evidence="4">
    <location>
        <position position="1"/>
    </location>
</feature>
<gene>
    <name evidence="4" type="ORF">LY90DRAFT_300990</name>
</gene>
<evidence type="ECO:0000313" key="5">
    <source>
        <dbReference type="Proteomes" id="UP000193920"/>
    </source>
</evidence>
<dbReference type="AlphaFoldDB" id="A0A1Y2ADC9"/>
<dbReference type="PANTHER" id="PTHR24198">
    <property type="entry name" value="ANKYRIN REPEAT AND PROTEIN KINASE DOMAIN-CONTAINING PROTEIN"/>
    <property type="match status" value="1"/>
</dbReference>
<evidence type="ECO:0000256" key="3">
    <source>
        <dbReference type="PROSITE-ProRule" id="PRU00023"/>
    </source>
</evidence>
<evidence type="ECO:0000256" key="2">
    <source>
        <dbReference type="ARBA" id="ARBA00023043"/>
    </source>
</evidence>
<keyword evidence="2 3" id="KW-0040">ANK repeat</keyword>
<name>A0A1Y2ADC9_9FUNG</name>
<accession>A0A1Y2ADC9</accession>
<dbReference type="Pfam" id="PF12796">
    <property type="entry name" value="Ank_2"/>
    <property type="match status" value="2"/>
</dbReference>
<comment type="caution">
    <text evidence="4">The sequence shown here is derived from an EMBL/GenBank/DDBJ whole genome shotgun (WGS) entry which is preliminary data.</text>
</comment>
<dbReference type="SMART" id="SM00248">
    <property type="entry name" value="ANK"/>
    <property type="match status" value="3"/>
</dbReference>
<feature type="non-terminal residue" evidence="4">
    <location>
        <position position="108"/>
    </location>
</feature>
<protein>
    <submittedName>
        <fullName evidence="4">Ankyrin</fullName>
    </submittedName>
</protein>
<dbReference type="SUPFAM" id="SSF48403">
    <property type="entry name" value="Ankyrin repeat"/>
    <property type="match status" value="1"/>
</dbReference>
<evidence type="ECO:0000256" key="1">
    <source>
        <dbReference type="ARBA" id="ARBA00022737"/>
    </source>
</evidence>
<dbReference type="InterPro" id="IPR002110">
    <property type="entry name" value="Ankyrin_rpt"/>
</dbReference>